<dbReference type="SUPFAM" id="SSF49299">
    <property type="entry name" value="PKD domain"/>
    <property type="match status" value="2"/>
</dbReference>
<feature type="domain" description="PKD" evidence="1">
    <location>
        <begin position="363"/>
        <end position="386"/>
    </location>
</feature>
<gene>
    <name evidence="2" type="ORF">AsAng_0006240</name>
</gene>
<accession>A0A915YBB0</accession>
<dbReference type="Pfam" id="PF18911">
    <property type="entry name" value="PKD_4"/>
    <property type="match status" value="2"/>
</dbReference>
<proteinExistence type="predicted"/>
<dbReference type="FunFam" id="2.60.40.10:FF:000270">
    <property type="entry name" value="Cell surface protein"/>
    <property type="match status" value="1"/>
</dbReference>
<dbReference type="RefSeq" id="WP_264791267.1">
    <property type="nucleotide sequence ID" value="NZ_AP026867.1"/>
</dbReference>
<evidence type="ECO:0000259" key="1">
    <source>
        <dbReference type="PROSITE" id="PS50093"/>
    </source>
</evidence>
<dbReference type="NCBIfam" id="TIGR04183">
    <property type="entry name" value="Por_Secre_tail"/>
    <property type="match status" value="1"/>
</dbReference>
<dbReference type="Pfam" id="PF19081">
    <property type="entry name" value="Ig_7"/>
    <property type="match status" value="1"/>
</dbReference>
<dbReference type="InterPro" id="IPR000601">
    <property type="entry name" value="PKD_dom"/>
</dbReference>
<evidence type="ECO:0000313" key="2">
    <source>
        <dbReference type="EMBL" id="BDS09919.1"/>
    </source>
</evidence>
<dbReference type="Pfam" id="PF18962">
    <property type="entry name" value="Por_Secre_tail"/>
    <property type="match status" value="1"/>
</dbReference>
<dbReference type="Proteomes" id="UP001060919">
    <property type="component" value="Chromosome"/>
</dbReference>
<dbReference type="KEGG" id="aup:AsAng_0006240"/>
<dbReference type="InterPro" id="IPR035986">
    <property type="entry name" value="PKD_dom_sf"/>
</dbReference>
<dbReference type="InterPro" id="IPR013783">
    <property type="entry name" value="Ig-like_fold"/>
</dbReference>
<evidence type="ECO:0000313" key="3">
    <source>
        <dbReference type="Proteomes" id="UP001060919"/>
    </source>
</evidence>
<dbReference type="PROSITE" id="PS50093">
    <property type="entry name" value="PKD"/>
    <property type="match status" value="2"/>
</dbReference>
<organism evidence="2 3">
    <name type="scientific">Aureispira anguillae</name>
    <dbReference type="NCBI Taxonomy" id="2864201"/>
    <lineage>
        <taxon>Bacteria</taxon>
        <taxon>Pseudomonadati</taxon>
        <taxon>Bacteroidota</taxon>
        <taxon>Saprospiria</taxon>
        <taxon>Saprospirales</taxon>
        <taxon>Saprospiraceae</taxon>
        <taxon>Aureispira</taxon>
    </lineage>
</organism>
<dbReference type="InterPro" id="IPR044023">
    <property type="entry name" value="Ig_7"/>
</dbReference>
<dbReference type="AlphaFoldDB" id="A0A915YBB0"/>
<feature type="domain" description="PKD" evidence="1">
    <location>
        <begin position="51"/>
        <end position="113"/>
    </location>
</feature>
<dbReference type="InterPro" id="IPR022409">
    <property type="entry name" value="PKD/Chitinase_dom"/>
</dbReference>
<name>A0A915YBB0_9BACT</name>
<reference evidence="2" key="1">
    <citation type="submission" date="2022-09" db="EMBL/GenBank/DDBJ databases">
        <title>Aureispira anguillicida sp. nov., isolated from Leptocephalus of Japanese eel Anguilla japonica.</title>
        <authorList>
            <person name="Yuasa K."/>
            <person name="Mekata T."/>
            <person name="Ikunari K."/>
        </authorList>
    </citation>
    <scope>NUCLEOTIDE SEQUENCE</scope>
    <source>
        <strain evidence="2">EL160426</strain>
    </source>
</reference>
<dbReference type="CDD" id="cd00146">
    <property type="entry name" value="PKD"/>
    <property type="match status" value="2"/>
</dbReference>
<keyword evidence="3" id="KW-1185">Reference proteome</keyword>
<sequence length="501" mass="53775">MNHLIHLTITLILCFCSGIIAQIEPLDEPLEGLLLTADFMADLTYTCDGIVQFQDLSSNTPTNWLWQFGDGGLSSQQHPTYTYANSGVYTVTLYTSNAQGGDTIVKTAYITVEKPKVTSISNAEICPNTSASLTATNGSGTLRWYDGANTLLGTGSTFMTPSLTATTTYFVEDAIATTTTEYAGPLNGTTVGSGGYHGGGFTGGVNFTAYQAFEIVSVWVDADGAGSRTIYLYDGHIASGNNFNNTILSQVTVNIPDGQSRVQVNLQVPGLGDYCLAGDQMNLFRNNNGSASYPYTLSGVLDMVSSTTSSNGFYYYFYNWELDLEEACVSPKEPVVATVVEAAFTNVISGGTASFTDASIGATSWLWDFGDGNTSTQQHPTHTYTTNNGPHLVTLTINNGICSTMDSVTVSVGIQQLSNSMSLAIVPNPAKEQTHLIFSEPLSEDLTIELMNLDGRIIKKNRLIEGESTLALPLTDLPPALYLIRLSTSSITDVRKLVIQR</sequence>
<dbReference type="Gene3D" id="2.60.40.10">
    <property type="entry name" value="Immunoglobulins"/>
    <property type="match status" value="2"/>
</dbReference>
<protein>
    <submittedName>
        <fullName evidence="2">PKD domain-containing protein</fullName>
    </submittedName>
</protein>
<dbReference type="EMBL" id="AP026867">
    <property type="protein sequence ID" value="BDS09919.1"/>
    <property type="molecule type" value="Genomic_DNA"/>
</dbReference>
<dbReference type="SMART" id="SM00089">
    <property type="entry name" value="PKD"/>
    <property type="match status" value="2"/>
</dbReference>
<dbReference type="InterPro" id="IPR026444">
    <property type="entry name" value="Secre_tail"/>
</dbReference>